<keyword evidence="3 5" id="KW-0012">Acyltransferase</keyword>
<dbReference type="InterPro" id="IPR016039">
    <property type="entry name" value="Thiolase-like"/>
</dbReference>
<dbReference type="InterPro" id="IPR020617">
    <property type="entry name" value="Thiolase_C"/>
</dbReference>
<comment type="caution">
    <text evidence="8">The sequence shown here is derived from an EMBL/GenBank/DDBJ whole genome shotgun (WGS) entry which is preliminary data.</text>
</comment>
<accession>A0A6N6VD18</accession>
<keyword evidence="2 5" id="KW-0808">Transferase</keyword>
<keyword evidence="9" id="KW-1185">Reference proteome</keyword>
<name>A0A6N6VD18_9HYPH</name>
<proteinExistence type="inferred from homology"/>
<dbReference type="InterPro" id="IPR020613">
    <property type="entry name" value="Thiolase_CS"/>
</dbReference>
<dbReference type="PANTHER" id="PTHR43365:SF1">
    <property type="entry name" value="ACETYL-COA C-ACYLTRANSFERASE"/>
    <property type="match status" value="1"/>
</dbReference>
<dbReference type="NCBIfam" id="NF004682">
    <property type="entry name" value="PRK06025.1"/>
    <property type="match status" value="1"/>
</dbReference>
<dbReference type="Proteomes" id="UP000468901">
    <property type="component" value="Unassembled WGS sequence"/>
</dbReference>
<dbReference type="GO" id="GO:0003988">
    <property type="term" value="F:acetyl-CoA C-acyltransferase activity"/>
    <property type="evidence" value="ECO:0007669"/>
    <property type="project" value="UniProtKB-EC"/>
</dbReference>
<dbReference type="Gene3D" id="3.40.47.10">
    <property type="match status" value="2"/>
</dbReference>
<evidence type="ECO:0000256" key="1">
    <source>
        <dbReference type="ARBA" id="ARBA00010982"/>
    </source>
</evidence>
<dbReference type="SUPFAM" id="SSF53901">
    <property type="entry name" value="Thiolase-like"/>
    <property type="match status" value="2"/>
</dbReference>
<dbReference type="PANTHER" id="PTHR43365">
    <property type="entry name" value="BLR7806 PROTEIN"/>
    <property type="match status" value="1"/>
</dbReference>
<evidence type="ECO:0000256" key="4">
    <source>
        <dbReference type="PIRSR" id="PIRSR000429-1"/>
    </source>
</evidence>
<evidence type="ECO:0000256" key="2">
    <source>
        <dbReference type="ARBA" id="ARBA00022679"/>
    </source>
</evidence>
<gene>
    <name evidence="8" type="ORF">F2P47_16330</name>
</gene>
<dbReference type="AlphaFoldDB" id="A0A6N6VD18"/>
<feature type="active site" description="Proton acceptor" evidence="4">
    <location>
        <position position="367"/>
    </location>
</feature>
<dbReference type="PROSITE" id="PS00737">
    <property type="entry name" value="THIOLASE_2"/>
    <property type="match status" value="1"/>
</dbReference>
<evidence type="ECO:0000313" key="8">
    <source>
        <dbReference type="EMBL" id="KAB7738576.1"/>
    </source>
</evidence>
<evidence type="ECO:0000259" key="6">
    <source>
        <dbReference type="Pfam" id="PF00108"/>
    </source>
</evidence>
<reference evidence="8 9" key="1">
    <citation type="submission" date="2019-09" db="EMBL/GenBank/DDBJ databases">
        <title>Parvibaculum sedimenti sp. nov., isolated from sediment.</title>
        <authorList>
            <person name="Wang Y."/>
        </authorList>
    </citation>
    <scope>NUCLEOTIDE SEQUENCE [LARGE SCALE GENOMIC DNA]</scope>
    <source>
        <strain evidence="8 9">HXT-9</strain>
    </source>
</reference>
<protein>
    <submittedName>
        <fullName evidence="8">Acetyl-CoA C-acyltransferase</fullName>
        <ecNumber evidence="8">2.3.1.16</ecNumber>
    </submittedName>
</protein>
<feature type="active site" description="Proton acceptor" evidence="4">
    <location>
        <position position="397"/>
    </location>
</feature>
<dbReference type="RefSeq" id="WP_152217453.1">
    <property type="nucleotide sequence ID" value="NZ_WESC01000019.1"/>
</dbReference>
<dbReference type="NCBIfam" id="TIGR01930">
    <property type="entry name" value="AcCoA-C-Actrans"/>
    <property type="match status" value="1"/>
</dbReference>
<evidence type="ECO:0000256" key="5">
    <source>
        <dbReference type="RuleBase" id="RU003557"/>
    </source>
</evidence>
<evidence type="ECO:0000313" key="9">
    <source>
        <dbReference type="Proteomes" id="UP000468901"/>
    </source>
</evidence>
<dbReference type="EMBL" id="WESC01000019">
    <property type="protein sequence ID" value="KAB7738576.1"/>
    <property type="molecule type" value="Genomic_DNA"/>
</dbReference>
<sequence length="411" mass="43471">MKEAWIIDAARTSRGVGKVGKGALTEVHPQRILSTVLKALGERNNLDSDDIDDVIAGCGTQSGKQGSCIARMAALDAGWKNTAPGFSLDRFCGSGLTAVNLAAMGIMSGMQDLVVAGGVESMSYGSTLPRTGGATLDSHNLHLREIHPQPHQGVCADLIATLEGITREDTDKLAYESQQRADHAIRNGHFAKSLIPVYHDDGRLALDKEEFPRPGTTLESLATLKPAFAAMYDFPLDEEGLTYRKLVEKNYPGVKIEHIHHAGNSSGVVDGAGAVVVCSPEYAKAHGLKPRARILSVATAGDSPELMLNAPVPATKKALQIAGMTMKDIDLVEINEAFAVVPLKFMRDLNVDPSIVNVNGGAMALGHPIGATGAIIVGMLLDELERRDLNVGLATLCAAGGMAPATIIERM</sequence>
<dbReference type="Pfam" id="PF02803">
    <property type="entry name" value="Thiolase_C"/>
    <property type="match status" value="1"/>
</dbReference>
<dbReference type="EC" id="2.3.1.16" evidence="8"/>
<dbReference type="InterPro" id="IPR020616">
    <property type="entry name" value="Thiolase_N"/>
</dbReference>
<dbReference type="Pfam" id="PF00108">
    <property type="entry name" value="Thiolase_N"/>
    <property type="match status" value="1"/>
</dbReference>
<feature type="active site" description="Acyl-thioester intermediate" evidence="4">
    <location>
        <position position="92"/>
    </location>
</feature>
<evidence type="ECO:0000256" key="3">
    <source>
        <dbReference type="ARBA" id="ARBA00023315"/>
    </source>
</evidence>
<dbReference type="PROSITE" id="PS00099">
    <property type="entry name" value="THIOLASE_3"/>
    <property type="match status" value="1"/>
</dbReference>
<dbReference type="InterPro" id="IPR002155">
    <property type="entry name" value="Thiolase"/>
</dbReference>
<comment type="similarity">
    <text evidence="1 5">Belongs to the thiolase-like superfamily. Thiolase family.</text>
</comment>
<feature type="domain" description="Thiolase N-terminal" evidence="6">
    <location>
        <begin position="6"/>
        <end position="229"/>
    </location>
</feature>
<dbReference type="CDD" id="cd00751">
    <property type="entry name" value="thiolase"/>
    <property type="match status" value="1"/>
</dbReference>
<organism evidence="8 9">
    <name type="scientific">Parvibaculum sedimenti</name>
    <dbReference type="NCBI Taxonomy" id="2608632"/>
    <lineage>
        <taxon>Bacteria</taxon>
        <taxon>Pseudomonadati</taxon>
        <taxon>Pseudomonadota</taxon>
        <taxon>Alphaproteobacteria</taxon>
        <taxon>Hyphomicrobiales</taxon>
        <taxon>Parvibaculaceae</taxon>
        <taxon>Parvibaculum</taxon>
    </lineage>
</organism>
<evidence type="ECO:0000259" key="7">
    <source>
        <dbReference type="Pfam" id="PF02803"/>
    </source>
</evidence>
<dbReference type="PIRSF" id="PIRSF000429">
    <property type="entry name" value="Ac-CoA_Ac_transf"/>
    <property type="match status" value="1"/>
</dbReference>
<feature type="domain" description="Thiolase C-terminal" evidence="7">
    <location>
        <begin position="288"/>
        <end position="410"/>
    </location>
</feature>
<dbReference type="InterPro" id="IPR020610">
    <property type="entry name" value="Thiolase_AS"/>
</dbReference>